<name>A0A915XKW3_9BACT</name>
<dbReference type="RefSeq" id="WP_267927267.1">
    <property type="nucleotide sequence ID" value="NZ_AP024233.1"/>
</dbReference>
<protein>
    <submittedName>
        <fullName evidence="1">Uncharacterized protein</fullName>
    </submittedName>
</protein>
<gene>
    <name evidence="1" type="ORF">GF1_29180</name>
</gene>
<dbReference type="EMBL" id="AP024233">
    <property type="protein sequence ID" value="BCO10542.1"/>
    <property type="molecule type" value="Genomic_DNA"/>
</dbReference>
<dbReference type="KEGG" id="ddu:GF1_29180"/>
<accession>A0A915XKW3</accession>
<dbReference type="AlphaFoldDB" id="A0A915XKW3"/>
<evidence type="ECO:0000313" key="1">
    <source>
        <dbReference type="EMBL" id="BCO10542.1"/>
    </source>
</evidence>
<proteinExistence type="predicted"/>
<organism evidence="1 2">
    <name type="scientific">Desulfolithobacter dissulfuricans</name>
    <dbReference type="NCBI Taxonomy" id="2795293"/>
    <lineage>
        <taxon>Bacteria</taxon>
        <taxon>Pseudomonadati</taxon>
        <taxon>Thermodesulfobacteriota</taxon>
        <taxon>Desulfobulbia</taxon>
        <taxon>Desulfobulbales</taxon>
        <taxon>Desulfobulbaceae</taxon>
        <taxon>Desulfolithobacter</taxon>
    </lineage>
</organism>
<reference evidence="1" key="1">
    <citation type="submission" date="2020-12" db="EMBL/GenBank/DDBJ databases">
        <title>Desulfobium dissulfuricans gen. nov., sp. nov., a novel mesophilic, sulfate-reducing bacterium isolated from a deep-sea hydrothermal vent.</title>
        <authorList>
            <person name="Hashimoto Y."/>
            <person name="Tame A."/>
            <person name="Sawayama S."/>
            <person name="Miyazaki J."/>
            <person name="Takai K."/>
            <person name="Nakagawa S."/>
        </authorList>
    </citation>
    <scope>NUCLEOTIDE SEQUENCE</scope>
    <source>
        <strain evidence="1">GF1</strain>
    </source>
</reference>
<sequence>MTSFLNVPFLPDPQYASFLADNVAALESIHFELPGNHGFDSRVRFDHAALESTLELLGTIMGPRRYVLLNSRFYSPALFTDSEALRALVEILDHCASRVGIDGIIYSDHYLLQLLADAAPDLVALLEAVPSVNTMLDSFARIEAQLGYIRETGFRRPAKIILDRSLNRDLDRLAAIGLQRDQELPQIGLELLANEGCLPFCPYKLSHDAYIAFSNLMGRDCTYHLNRELGCLRLVEQQPHRLLQSPFIRPEDTDLYLYHVESIKICGRTLGPEFLTRTVTAYIEHRWEGNLLELLDAMYHLSDRLYVDNRGLSFDFANILSMCAHQCDECGFCKELFETISRPLPLVLQDRRVAVD</sequence>
<dbReference type="Proteomes" id="UP001063350">
    <property type="component" value="Chromosome"/>
</dbReference>
<evidence type="ECO:0000313" key="2">
    <source>
        <dbReference type="Proteomes" id="UP001063350"/>
    </source>
</evidence>
<keyword evidence="2" id="KW-1185">Reference proteome</keyword>